<dbReference type="Pfam" id="PF26580">
    <property type="entry name" value="Mtb12_C"/>
    <property type="match status" value="1"/>
</dbReference>
<accession>A0A318K6V3</accession>
<dbReference type="InterPro" id="IPR058644">
    <property type="entry name" value="Mtb12-like_C"/>
</dbReference>
<keyword evidence="5" id="KW-1185">Reference proteome</keyword>
<name>A0A318K6V3_9NOCA</name>
<reference evidence="4 5" key="1">
    <citation type="submission" date="2018-05" db="EMBL/GenBank/DDBJ databases">
        <title>Genomic Encyclopedia of Type Strains, Phase IV (KMG-IV): sequencing the most valuable type-strain genomes for metagenomic binning, comparative biology and taxonomic classification.</title>
        <authorList>
            <person name="Goeker M."/>
        </authorList>
    </citation>
    <scope>NUCLEOTIDE SEQUENCE [LARGE SCALE GENOMIC DNA]</scope>
    <source>
        <strain evidence="4 5">DSM 44704</strain>
    </source>
</reference>
<sequence length="188" mass="19046">MLACPNPHSVSLLADRAERLLIMLLPARTLRVSVATAAAALAVTVGLAACGSDDDKSDTKVSSSSAVAAGTSAAAAAPTPDTLQAVLVKLSDPAVPTLEKAKLIVDGEKRTANIDQMNKGLAGYKLTYAVADVTTQGNTATAQVTVTSPHGAPPAIPMSWEKVGDTWKLSDTSGCLLLGLAQAPCVPA</sequence>
<feature type="domain" description="Low molecular weight antigen MTB12-like C-terminal" evidence="3">
    <location>
        <begin position="76"/>
        <end position="185"/>
    </location>
</feature>
<proteinExistence type="inferred from homology"/>
<dbReference type="AlphaFoldDB" id="A0A318K6V3"/>
<organism evidence="4 5">
    <name type="scientific">Nocardia tenerifensis</name>
    <dbReference type="NCBI Taxonomy" id="228006"/>
    <lineage>
        <taxon>Bacteria</taxon>
        <taxon>Bacillati</taxon>
        <taxon>Actinomycetota</taxon>
        <taxon>Actinomycetes</taxon>
        <taxon>Mycobacteriales</taxon>
        <taxon>Nocardiaceae</taxon>
        <taxon>Nocardia</taxon>
    </lineage>
</organism>
<dbReference type="EMBL" id="QJKF01000012">
    <property type="protein sequence ID" value="PXX59246.1"/>
    <property type="molecule type" value="Genomic_DNA"/>
</dbReference>
<evidence type="ECO:0000256" key="1">
    <source>
        <dbReference type="ARBA" id="ARBA00022729"/>
    </source>
</evidence>
<comment type="caution">
    <text evidence="4">The sequence shown here is derived from an EMBL/GenBank/DDBJ whole genome shotgun (WGS) entry which is preliminary data.</text>
</comment>
<keyword evidence="1" id="KW-0732">Signal</keyword>
<evidence type="ECO:0000259" key="3">
    <source>
        <dbReference type="Pfam" id="PF26580"/>
    </source>
</evidence>
<evidence type="ECO:0000256" key="2">
    <source>
        <dbReference type="ARBA" id="ARBA00093774"/>
    </source>
</evidence>
<evidence type="ECO:0000313" key="4">
    <source>
        <dbReference type="EMBL" id="PXX59246.1"/>
    </source>
</evidence>
<dbReference type="Proteomes" id="UP000247569">
    <property type="component" value="Unassembled WGS sequence"/>
</dbReference>
<evidence type="ECO:0000313" key="5">
    <source>
        <dbReference type="Proteomes" id="UP000247569"/>
    </source>
</evidence>
<protein>
    <recommendedName>
        <fullName evidence="3">Low molecular weight antigen MTB12-like C-terminal domain-containing protein</fullName>
    </recommendedName>
</protein>
<gene>
    <name evidence="4" type="ORF">DFR70_112163</name>
</gene>
<comment type="similarity">
    <text evidence="2">Belongs to the MTB12 family.</text>
</comment>